<dbReference type="AlphaFoldDB" id="A0A8C6MS81"/>
<evidence type="ECO:0000313" key="1">
    <source>
        <dbReference type="Ensembl" id="ENSMSIP00000007973.1"/>
    </source>
</evidence>
<protein>
    <submittedName>
        <fullName evidence="1">Uncharacterized protein</fullName>
    </submittedName>
</protein>
<reference evidence="1" key="2">
    <citation type="submission" date="2025-09" db="UniProtKB">
        <authorList>
            <consortium name="Ensembl"/>
        </authorList>
    </citation>
    <scope>IDENTIFICATION</scope>
</reference>
<dbReference type="GeneTree" id="ENSGT01050000245777"/>
<organism evidence="1 2">
    <name type="scientific">Mus spicilegus</name>
    <name type="common">Mound-building mouse</name>
    <dbReference type="NCBI Taxonomy" id="10103"/>
    <lineage>
        <taxon>Eukaryota</taxon>
        <taxon>Metazoa</taxon>
        <taxon>Chordata</taxon>
        <taxon>Craniata</taxon>
        <taxon>Vertebrata</taxon>
        <taxon>Euteleostomi</taxon>
        <taxon>Mammalia</taxon>
        <taxon>Eutheria</taxon>
        <taxon>Euarchontoglires</taxon>
        <taxon>Glires</taxon>
        <taxon>Rodentia</taxon>
        <taxon>Myomorpha</taxon>
        <taxon>Muroidea</taxon>
        <taxon>Muridae</taxon>
        <taxon>Murinae</taxon>
        <taxon>Mus</taxon>
        <taxon>Mus</taxon>
    </lineage>
</organism>
<sequence>MVDLWPESARPRVLFRAAPSLLDSASAASAASILWAELIAMAPSILSALPPFSWRGTEPGSLGRFHCGLVTIQKMRAPNTRIRRPSVFVKTPSGGNEWYEGCFL</sequence>
<accession>A0A8C6MS81</accession>
<proteinExistence type="predicted"/>
<reference evidence="1" key="1">
    <citation type="submission" date="2025-08" db="UniProtKB">
        <authorList>
            <consortium name="Ensembl"/>
        </authorList>
    </citation>
    <scope>IDENTIFICATION</scope>
</reference>
<evidence type="ECO:0000313" key="2">
    <source>
        <dbReference type="Proteomes" id="UP000694415"/>
    </source>
</evidence>
<name>A0A8C6MS81_MUSSI</name>
<keyword evidence="2" id="KW-1185">Reference proteome</keyword>
<dbReference type="Ensembl" id="ENSMSIT00000010134.1">
    <property type="protein sequence ID" value="ENSMSIP00000007973.1"/>
    <property type="gene ID" value="ENSMSIG00000007096.1"/>
</dbReference>
<dbReference type="Proteomes" id="UP000694415">
    <property type="component" value="Unplaced"/>
</dbReference>